<keyword evidence="2" id="KW-0732">Signal</keyword>
<dbReference type="PROSITE" id="PS00430">
    <property type="entry name" value="TONB_DEPENDENT_REC_1"/>
    <property type="match status" value="1"/>
</dbReference>
<dbReference type="OrthoDB" id="9853134at2"/>
<dbReference type="AlphaFoldDB" id="A0A316TW70"/>
<organism evidence="3 4">
    <name type="scientific">Nocardioides silvaticus</name>
    <dbReference type="NCBI Taxonomy" id="2201891"/>
    <lineage>
        <taxon>Bacteria</taxon>
        <taxon>Bacillati</taxon>
        <taxon>Actinomycetota</taxon>
        <taxon>Actinomycetes</taxon>
        <taxon>Propionibacteriales</taxon>
        <taxon>Nocardioidaceae</taxon>
        <taxon>Nocardioides</taxon>
    </lineage>
</organism>
<keyword evidence="4" id="KW-1185">Reference proteome</keyword>
<dbReference type="Proteomes" id="UP000245507">
    <property type="component" value="Unassembled WGS sequence"/>
</dbReference>
<feature type="signal peptide" evidence="2">
    <location>
        <begin position="1"/>
        <end position="20"/>
    </location>
</feature>
<reference evidence="3 4" key="1">
    <citation type="submission" date="2018-05" db="EMBL/GenBank/DDBJ databases">
        <title>Nocardioides silvaticus genome.</title>
        <authorList>
            <person name="Li C."/>
            <person name="Wang G."/>
        </authorList>
    </citation>
    <scope>NUCLEOTIDE SEQUENCE [LARGE SCALE GENOMIC DNA]</scope>
    <source>
        <strain evidence="3 4">CCTCC AB 2018079</strain>
    </source>
</reference>
<evidence type="ECO:0000313" key="4">
    <source>
        <dbReference type="Proteomes" id="UP000245507"/>
    </source>
</evidence>
<comment type="caution">
    <text evidence="3">The sequence shown here is derived from an EMBL/GenBank/DDBJ whole genome shotgun (WGS) entry which is preliminary data.</text>
</comment>
<evidence type="ECO:0000313" key="3">
    <source>
        <dbReference type="EMBL" id="PWN03836.1"/>
    </source>
</evidence>
<dbReference type="PROSITE" id="PS51257">
    <property type="entry name" value="PROKAR_LIPOPROTEIN"/>
    <property type="match status" value="1"/>
</dbReference>
<evidence type="ECO:0000256" key="2">
    <source>
        <dbReference type="SAM" id="SignalP"/>
    </source>
</evidence>
<dbReference type="EMBL" id="QGDD01000002">
    <property type="protein sequence ID" value="PWN03836.1"/>
    <property type="molecule type" value="Genomic_DNA"/>
</dbReference>
<accession>A0A316TW70</accession>
<name>A0A316TW70_9ACTN</name>
<protein>
    <recommendedName>
        <fullName evidence="5">DUF5642 domain-containing protein</fullName>
    </recommendedName>
</protein>
<evidence type="ECO:0008006" key="5">
    <source>
        <dbReference type="Google" id="ProtNLM"/>
    </source>
</evidence>
<dbReference type="RefSeq" id="WP_109692924.1">
    <property type="nucleotide sequence ID" value="NZ_QGDD01000002.1"/>
</dbReference>
<feature type="compositionally biased region" description="Acidic residues" evidence="1">
    <location>
        <begin position="24"/>
        <end position="35"/>
    </location>
</feature>
<gene>
    <name evidence="3" type="ORF">DJ010_07150</name>
</gene>
<sequence length="248" mass="25100">MRSIRVASVATLLTLSTLLAGCGDDGDGDADEETTETVTVEASTETTESTSPTDTASPTDVTPMDPTDTGDITQEQVEAALLTPEEVGPDFLLGAYTDESSPPLCDPEGTPVDEQVPPQVQGGTQIDHNSGDVAMQEEIAIYATEEEAAEAFGLATAGLACTEGSSDGAPVTIGAAQDVTAQVNGASGIGSSTAWEITADGFNGVVVATLAGRIVLATQFASAPQFDTSTLPNPVDVATDAFAKALAN</sequence>
<feature type="chain" id="PRO_5038885669" description="DUF5642 domain-containing protein" evidence="2">
    <location>
        <begin position="21"/>
        <end position="248"/>
    </location>
</feature>
<dbReference type="InterPro" id="IPR010916">
    <property type="entry name" value="TonB_box_CS"/>
</dbReference>
<evidence type="ECO:0000256" key="1">
    <source>
        <dbReference type="SAM" id="MobiDB-lite"/>
    </source>
</evidence>
<proteinExistence type="predicted"/>
<feature type="compositionally biased region" description="Low complexity" evidence="1">
    <location>
        <begin position="36"/>
        <end position="67"/>
    </location>
</feature>
<feature type="region of interest" description="Disordered" evidence="1">
    <location>
        <begin position="24"/>
        <end position="67"/>
    </location>
</feature>